<protein>
    <submittedName>
        <fullName evidence="1">Uncharacterized protein</fullName>
    </submittedName>
</protein>
<evidence type="ECO:0000313" key="2">
    <source>
        <dbReference type="Proteomes" id="UP000805193"/>
    </source>
</evidence>
<accession>A0AC60Q8E2</accession>
<name>A0AC60Q8E2_IXOPE</name>
<organism evidence="1 2">
    <name type="scientific">Ixodes persulcatus</name>
    <name type="common">Taiga tick</name>
    <dbReference type="NCBI Taxonomy" id="34615"/>
    <lineage>
        <taxon>Eukaryota</taxon>
        <taxon>Metazoa</taxon>
        <taxon>Ecdysozoa</taxon>
        <taxon>Arthropoda</taxon>
        <taxon>Chelicerata</taxon>
        <taxon>Arachnida</taxon>
        <taxon>Acari</taxon>
        <taxon>Parasitiformes</taxon>
        <taxon>Ixodida</taxon>
        <taxon>Ixodoidea</taxon>
        <taxon>Ixodidae</taxon>
        <taxon>Ixodinae</taxon>
        <taxon>Ixodes</taxon>
    </lineage>
</organism>
<dbReference type="Proteomes" id="UP000805193">
    <property type="component" value="Unassembled WGS sequence"/>
</dbReference>
<comment type="caution">
    <text evidence="1">The sequence shown here is derived from an EMBL/GenBank/DDBJ whole genome shotgun (WGS) entry which is preliminary data.</text>
</comment>
<dbReference type="EMBL" id="JABSTQ010009419">
    <property type="protein sequence ID" value="KAG0429319.1"/>
    <property type="molecule type" value="Genomic_DNA"/>
</dbReference>
<gene>
    <name evidence="1" type="ORF">HPB47_023724</name>
</gene>
<keyword evidence="2" id="KW-1185">Reference proteome</keyword>
<proteinExistence type="predicted"/>
<evidence type="ECO:0000313" key="1">
    <source>
        <dbReference type="EMBL" id="KAG0429319.1"/>
    </source>
</evidence>
<reference evidence="1 2" key="1">
    <citation type="journal article" date="2020" name="Cell">
        <title>Large-Scale Comparative Analyses of Tick Genomes Elucidate Their Genetic Diversity and Vector Capacities.</title>
        <authorList>
            <consortium name="Tick Genome and Microbiome Consortium (TIGMIC)"/>
            <person name="Jia N."/>
            <person name="Wang J."/>
            <person name="Shi W."/>
            <person name="Du L."/>
            <person name="Sun Y."/>
            <person name="Zhan W."/>
            <person name="Jiang J.F."/>
            <person name="Wang Q."/>
            <person name="Zhang B."/>
            <person name="Ji P."/>
            <person name="Bell-Sakyi L."/>
            <person name="Cui X.M."/>
            <person name="Yuan T.T."/>
            <person name="Jiang B.G."/>
            <person name="Yang W.F."/>
            <person name="Lam T.T."/>
            <person name="Chang Q.C."/>
            <person name="Ding S.J."/>
            <person name="Wang X.J."/>
            <person name="Zhu J.G."/>
            <person name="Ruan X.D."/>
            <person name="Zhao L."/>
            <person name="Wei J.T."/>
            <person name="Ye R.Z."/>
            <person name="Que T.C."/>
            <person name="Du C.H."/>
            <person name="Zhou Y.H."/>
            <person name="Cheng J.X."/>
            <person name="Dai P.F."/>
            <person name="Guo W.B."/>
            <person name="Han X.H."/>
            <person name="Huang E.J."/>
            <person name="Li L.F."/>
            <person name="Wei W."/>
            <person name="Gao Y.C."/>
            <person name="Liu J.Z."/>
            <person name="Shao H.Z."/>
            <person name="Wang X."/>
            <person name="Wang C.C."/>
            <person name="Yang T.C."/>
            <person name="Huo Q.B."/>
            <person name="Li W."/>
            <person name="Chen H.Y."/>
            <person name="Chen S.E."/>
            <person name="Zhou L.G."/>
            <person name="Ni X.B."/>
            <person name="Tian J.H."/>
            <person name="Sheng Y."/>
            <person name="Liu T."/>
            <person name="Pan Y.S."/>
            <person name="Xia L.Y."/>
            <person name="Li J."/>
            <person name="Zhao F."/>
            <person name="Cao W.C."/>
        </authorList>
    </citation>
    <scope>NUCLEOTIDE SEQUENCE [LARGE SCALE GENOMIC DNA]</scope>
    <source>
        <strain evidence="1">Iper-2018</strain>
    </source>
</reference>
<sequence length="686" mass="77344">MASHPDTLPTFAGRTWLQFRQTLPSADELLRRLNMKKQQLANQDCPFDDPCTACDGRSCWLLDYQGPWNELLNPSGPELRCYAPGRLFLTTLPLPLPELPAVTEADYVGNVLVVLWLLNNHRCIDRIHINTDVIFGDMAQVFYRLVQLGPHFKLIKIVRWLQTEEAKMNDEVLTLTLANTRNLESLTLSGPVLSQFAMANLCQVFFLNENIGHVSLTNVAMSAQCAQVILAALNECQNLKNVDIDFRIAIPGVPKALTELLTRNTSIQKLSYLVDTAIRFPFKALSRNRTLKMLCVGRFLCDEEDIGSLGYVLRRNKHLQVLSVPVCTSERHAEQWFPFIEGLKENVGLVELDLHRSIILDEIAGPLAAALRVNTTLCKVNVGTNNLTGKAAKCFTEVLITNAVLKELWLGRLDGKMTEFADLYRLLEQPGVSERVYAQFCPALMAMLIRLLRENRCLPEINISGTDPSPPELVNLLLFTIKADITLTSLKLSLVTNLSSRSAQSLAILFKDSKVLKNVELSMTVMSLEIQLLSEGLQESTSILKLRVKSWCFDENSTSDFIKMLKKNRYIVHLILFKPRVETVDIVKKLLEALEDNYTLLTIDLFDDNFSRVMNFDILPLLCRNYSRVTRAAAFLHGTLADQEAADDFRNLALSTPLLERVREATESSEEDITAAITKKLEDMDI</sequence>